<evidence type="ECO:0000313" key="2">
    <source>
        <dbReference type="Proteomes" id="UP001208888"/>
    </source>
</evidence>
<name>A0AAJ1CXQ0_PANAN</name>
<accession>A0AAJ1CXQ0</accession>
<dbReference type="RefSeq" id="WP_028722567.1">
    <property type="nucleotide sequence ID" value="NZ_JABDZB010000002.1"/>
</dbReference>
<evidence type="ECO:0008006" key="3">
    <source>
        <dbReference type="Google" id="ProtNLM"/>
    </source>
</evidence>
<evidence type="ECO:0000313" key="1">
    <source>
        <dbReference type="EMBL" id="MCW0343403.1"/>
    </source>
</evidence>
<dbReference type="EMBL" id="JANFVX010000004">
    <property type="protein sequence ID" value="MCW0343403.1"/>
    <property type="molecule type" value="Genomic_DNA"/>
</dbReference>
<dbReference type="AlphaFoldDB" id="A0AAJ1CXQ0"/>
<proteinExistence type="predicted"/>
<dbReference type="Proteomes" id="UP001208888">
    <property type="component" value="Unassembled WGS sequence"/>
</dbReference>
<comment type="caution">
    <text evidence="1">The sequence shown here is derived from an EMBL/GenBank/DDBJ whole genome shotgun (WGS) entry which is preliminary data.</text>
</comment>
<gene>
    <name evidence="1" type="ORF">NB703_001496</name>
</gene>
<organism evidence="1 2">
    <name type="scientific">Pantoea ananas</name>
    <name type="common">Erwinia uredovora</name>
    <dbReference type="NCBI Taxonomy" id="553"/>
    <lineage>
        <taxon>Bacteria</taxon>
        <taxon>Pseudomonadati</taxon>
        <taxon>Pseudomonadota</taxon>
        <taxon>Gammaproteobacteria</taxon>
        <taxon>Enterobacterales</taxon>
        <taxon>Erwiniaceae</taxon>
        <taxon>Pantoea</taxon>
    </lineage>
</organism>
<sequence>MYGTALLPRRDVLPGTLIRHNGKSWLASANVDKGLYARSVFESVRITSEKIEVVLNKRGQPQVN</sequence>
<protein>
    <recommendedName>
        <fullName evidence="3">Cell division protein FtsZ</fullName>
    </recommendedName>
</protein>
<reference evidence="1" key="1">
    <citation type="submission" date="2022-06" db="EMBL/GenBank/DDBJ databases">
        <title>Dynamics of rice microbiomes reveals core vertical transmitted seed endophytes.</title>
        <authorList>
            <person name="Liao K."/>
            <person name="Zhang X."/>
        </authorList>
    </citation>
    <scope>NUCLEOTIDE SEQUENCE</scope>
    <source>
        <strain evidence="1">JT1-17</strain>
    </source>
</reference>